<evidence type="ECO:0000313" key="2">
    <source>
        <dbReference type="Proteomes" id="UP000278035"/>
    </source>
</evidence>
<dbReference type="EMBL" id="CP034015">
    <property type="protein sequence ID" value="AZG74178.1"/>
    <property type="molecule type" value="Genomic_DNA"/>
</dbReference>
<protein>
    <submittedName>
        <fullName evidence="1">Uncharacterized protein</fullName>
    </submittedName>
</protein>
<accession>A0A3G8LZP6</accession>
<dbReference type="Proteomes" id="UP000278035">
    <property type="component" value="Chromosome"/>
</dbReference>
<dbReference type="AlphaFoldDB" id="A0A3G8LZP6"/>
<dbReference type="RefSeq" id="WP_124731692.1">
    <property type="nucleotide sequence ID" value="NZ_CP034015.1"/>
</dbReference>
<proteinExistence type="predicted"/>
<name>A0A3G8LZP6_9GAMM</name>
<dbReference type="KEGG" id="slj:EGC82_16320"/>
<keyword evidence="2" id="KW-1185">Reference proteome</keyword>
<organism evidence="1 2">
    <name type="scientific">Shewanella livingstonensis</name>
    <dbReference type="NCBI Taxonomy" id="150120"/>
    <lineage>
        <taxon>Bacteria</taxon>
        <taxon>Pseudomonadati</taxon>
        <taxon>Pseudomonadota</taxon>
        <taxon>Gammaproteobacteria</taxon>
        <taxon>Alteromonadales</taxon>
        <taxon>Shewanellaceae</taxon>
        <taxon>Shewanella</taxon>
    </lineage>
</organism>
<reference evidence="2" key="1">
    <citation type="submission" date="2018-11" db="EMBL/GenBank/DDBJ databases">
        <title>Shewanella sp. M2.</title>
        <authorList>
            <person name="Hwang Y.J."/>
            <person name="Hwang C.Y."/>
        </authorList>
    </citation>
    <scope>NUCLEOTIDE SEQUENCE [LARGE SCALE GENOMIC DNA]</scope>
    <source>
        <strain evidence="2">LMG 19866</strain>
    </source>
</reference>
<gene>
    <name evidence="1" type="ORF">EGC82_16320</name>
</gene>
<sequence length="70" mass="7834">MTWLIGIDTLAWSGTALTFDCPGPESYISNSYNGHLVTKNSEVQQSNCVILFMDLPVKTPKQCDYYSQIV</sequence>
<evidence type="ECO:0000313" key="1">
    <source>
        <dbReference type="EMBL" id="AZG74178.1"/>
    </source>
</evidence>